<comment type="caution">
    <text evidence="2">The sequence shown here is derived from an EMBL/GenBank/DDBJ whole genome shotgun (WGS) entry which is preliminary data.</text>
</comment>
<keyword evidence="3" id="KW-1185">Reference proteome</keyword>
<feature type="compositionally biased region" description="Basic and acidic residues" evidence="1">
    <location>
        <begin position="15"/>
        <end position="24"/>
    </location>
</feature>
<protein>
    <submittedName>
        <fullName evidence="2">Uncharacterized protein</fullName>
    </submittedName>
</protein>
<gene>
    <name evidence="2" type="ORF">BaRGS_00010443</name>
</gene>
<evidence type="ECO:0000256" key="1">
    <source>
        <dbReference type="SAM" id="MobiDB-lite"/>
    </source>
</evidence>
<sequence>MGRRRRSLQDPKSGTGHDDNTQERAQMRVQKCIEWGQVAVRDEREKAFVCNRRRLSEHLGASGNGSAGWWKADHVQGFKIGWELFENTQRLQNPALAASSFTQRFHAGSLFAGEVAVFSTDRRGSVFLRGSSQASNLINKKEKKSALFCTRNGLRGTKYEKQTTLSGGDGNCEERRWRRVFECLIASLQQDCL</sequence>
<reference evidence="2 3" key="1">
    <citation type="journal article" date="2023" name="Sci. Data">
        <title>Genome assembly of the Korean intertidal mud-creeper Batillaria attramentaria.</title>
        <authorList>
            <person name="Patra A.K."/>
            <person name="Ho P.T."/>
            <person name="Jun S."/>
            <person name="Lee S.J."/>
            <person name="Kim Y."/>
            <person name="Won Y.J."/>
        </authorList>
    </citation>
    <scope>NUCLEOTIDE SEQUENCE [LARGE SCALE GENOMIC DNA]</scope>
    <source>
        <strain evidence="2">Wonlab-2016</strain>
    </source>
</reference>
<name>A0ABD0LGC8_9CAEN</name>
<dbReference type="AlphaFoldDB" id="A0ABD0LGC8"/>
<accession>A0ABD0LGC8</accession>
<organism evidence="2 3">
    <name type="scientific">Batillaria attramentaria</name>
    <dbReference type="NCBI Taxonomy" id="370345"/>
    <lineage>
        <taxon>Eukaryota</taxon>
        <taxon>Metazoa</taxon>
        <taxon>Spiralia</taxon>
        <taxon>Lophotrochozoa</taxon>
        <taxon>Mollusca</taxon>
        <taxon>Gastropoda</taxon>
        <taxon>Caenogastropoda</taxon>
        <taxon>Sorbeoconcha</taxon>
        <taxon>Cerithioidea</taxon>
        <taxon>Batillariidae</taxon>
        <taxon>Batillaria</taxon>
    </lineage>
</organism>
<evidence type="ECO:0000313" key="3">
    <source>
        <dbReference type="Proteomes" id="UP001519460"/>
    </source>
</evidence>
<evidence type="ECO:0000313" key="2">
    <source>
        <dbReference type="EMBL" id="KAK7498183.1"/>
    </source>
</evidence>
<proteinExistence type="predicted"/>
<feature type="region of interest" description="Disordered" evidence="1">
    <location>
        <begin position="1"/>
        <end position="24"/>
    </location>
</feature>
<dbReference type="Proteomes" id="UP001519460">
    <property type="component" value="Unassembled WGS sequence"/>
</dbReference>
<dbReference type="EMBL" id="JACVVK020000052">
    <property type="protein sequence ID" value="KAK7498183.1"/>
    <property type="molecule type" value="Genomic_DNA"/>
</dbReference>